<protein>
    <submittedName>
        <fullName evidence="8">Homocysteine S-methyltransferase</fullName>
    </submittedName>
</protein>
<dbReference type="GO" id="GO:0032259">
    <property type="term" value="P:methylation"/>
    <property type="evidence" value="ECO:0007669"/>
    <property type="project" value="UniProtKB-KW"/>
</dbReference>
<keyword evidence="4 5" id="KW-0862">Zinc</keyword>
<dbReference type="InterPro" id="IPR036589">
    <property type="entry name" value="HCY_dom_sf"/>
</dbReference>
<dbReference type="InterPro" id="IPR051486">
    <property type="entry name" value="Hcy_S-methyltransferase"/>
</dbReference>
<dbReference type="InterPro" id="IPR017226">
    <property type="entry name" value="BHMT-like"/>
</dbReference>
<dbReference type="PROSITE" id="PS50970">
    <property type="entry name" value="HCY"/>
    <property type="match status" value="1"/>
</dbReference>
<evidence type="ECO:0000259" key="7">
    <source>
        <dbReference type="PROSITE" id="PS50970"/>
    </source>
</evidence>
<dbReference type="Gene3D" id="3.20.20.330">
    <property type="entry name" value="Homocysteine-binding-like domain"/>
    <property type="match status" value="1"/>
</dbReference>
<feature type="binding site" evidence="5 6">
    <location>
        <position position="291"/>
    </location>
    <ligand>
        <name>Zn(2+)</name>
        <dbReference type="ChEBI" id="CHEBI:29105"/>
    </ligand>
</feature>
<comment type="caution">
    <text evidence="8">The sequence shown here is derived from an EMBL/GenBank/DDBJ whole genome shotgun (WGS) entry which is preliminary data.</text>
</comment>
<keyword evidence="9" id="KW-1185">Reference proteome</keyword>
<dbReference type="GO" id="GO:0008270">
    <property type="term" value="F:zinc ion binding"/>
    <property type="evidence" value="ECO:0007669"/>
    <property type="project" value="InterPro"/>
</dbReference>
<dbReference type="SUPFAM" id="SSF82282">
    <property type="entry name" value="Homocysteine S-methyltransferase"/>
    <property type="match status" value="1"/>
</dbReference>
<evidence type="ECO:0000256" key="1">
    <source>
        <dbReference type="ARBA" id="ARBA00022603"/>
    </source>
</evidence>
<reference evidence="8" key="2">
    <citation type="journal article" date="2023" name="PLoS ONE">
        <title>Philodulcilactobacillus myokoensis gen. nov., sp. nov., a fructophilic, acidophilic, and agar-phobic lactic acid bacterium isolated from fermented vegetable extracts.</title>
        <authorList>
            <person name="Kouya T."/>
            <person name="Ishiyama Y."/>
            <person name="Ohashi S."/>
            <person name="Kumakubo R."/>
            <person name="Yamazaki T."/>
            <person name="Otaki T."/>
        </authorList>
    </citation>
    <scope>NUCLEOTIDE SEQUENCE</scope>
    <source>
        <strain evidence="8">WR16-4</strain>
    </source>
</reference>
<name>A0A9W6B2D4_9LACO</name>
<dbReference type="EMBL" id="BRPL01000004">
    <property type="protein sequence ID" value="GLB47607.1"/>
    <property type="molecule type" value="Genomic_DNA"/>
</dbReference>
<evidence type="ECO:0000256" key="4">
    <source>
        <dbReference type="ARBA" id="ARBA00022833"/>
    </source>
</evidence>
<dbReference type="GO" id="GO:0033528">
    <property type="term" value="P:S-methylmethionine cycle"/>
    <property type="evidence" value="ECO:0007669"/>
    <property type="project" value="TreeGrafter"/>
</dbReference>
<feature type="binding site" evidence="5 6">
    <location>
        <position position="222"/>
    </location>
    <ligand>
        <name>Zn(2+)</name>
        <dbReference type="ChEBI" id="CHEBI:29105"/>
    </ligand>
</feature>
<evidence type="ECO:0000313" key="8">
    <source>
        <dbReference type="EMBL" id="GLB47607.1"/>
    </source>
</evidence>
<evidence type="ECO:0000256" key="3">
    <source>
        <dbReference type="ARBA" id="ARBA00022723"/>
    </source>
</evidence>
<sequence length="309" mass="34494">MMSNFTKWVKQQKHVLLDSSMSLGLEERGLNLDSRLWTADALKKHSNLITDVHKSYFDSGSNLTTLDTYQASIPGLIKAGYSEQEAVELLKKAVEVAKKGRKQSQTNQPKWLAAGIGPYGAYLANGAEYTGDYELSDKQYVDFHKERIQVLINAGIDVLMLETMPKFKEIKAVVNYLANANIPVIVSCSLLDANHISDGTPIMVVQNFLEQKPYVIAYGINCVDPELVTPALKNLTTNVSNHKDLIVFPNLGAAYNPKIKKWTDDGISEHDFNHLAKQWLRLGVKYVGGCCCMSEKRTRSLGRVLQQTI</sequence>
<dbReference type="PANTHER" id="PTHR46015">
    <property type="entry name" value="ZGC:172121"/>
    <property type="match status" value="1"/>
</dbReference>
<proteinExistence type="predicted"/>
<feature type="binding site" evidence="5 6">
    <location>
        <position position="290"/>
    </location>
    <ligand>
        <name>Zn(2+)</name>
        <dbReference type="ChEBI" id="CHEBI:29105"/>
    </ligand>
</feature>
<evidence type="ECO:0000256" key="6">
    <source>
        <dbReference type="PROSITE-ProRule" id="PRU00333"/>
    </source>
</evidence>
<evidence type="ECO:0000256" key="5">
    <source>
        <dbReference type="PIRSR" id="PIRSR037505-2"/>
    </source>
</evidence>
<dbReference type="PANTHER" id="PTHR46015:SF1">
    <property type="entry name" value="HOMOCYSTEINE S-METHYLTRANSFERASE-LIKE ISOFORM 1"/>
    <property type="match status" value="1"/>
</dbReference>
<comment type="cofactor">
    <cofactor evidence="5">
        <name>Zn(2+)</name>
        <dbReference type="ChEBI" id="CHEBI:29105"/>
    </cofactor>
    <text evidence="5">Binds 1 zinc ion per subunit.</text>
</comment>
<reference evidence="8" key="1">
    <citation type="submission" date="2022-07" db="EMBL/GenBank/DDBJ databases">
        <authorList>
            <person name="Kouya T."/>
            <person name="Ishiyama Y."/>
        </authorList>
    </citation>
    <scope>NUCLEOTIDE SEQUENCE</scope>
    <source>
        <strain evidence="8">WR16-4</strain>
    </source>
</reference>
<dbReference type="InterPro" id="IPR003726">
    <property type="entry name" value="HCY_dom"/>
</dbReference>
<evidence type="ECO:0000313" key="9">
    <source>
        <dbReference type="Proteomes" id="UP001144204"/>
    </source>
</evidence>
<accession>A0A9W6B2D4</accession>
<dbReference type="GO" id="GO:0008898">
    <property type="term" value="F:S-adenosylmethionine-homocysteine S-methyltransferase activity"/>
    <property type="evidence" value="ECO:0007669"/>
    <property type="project" value="TreeGrafter"/>
</dbReference>
<keyword evidence="2 6" id="KW-0808">Transferase</keyword>
<dbReference type="NCBIfam" id="NF007020">
    <property type="entry name" value="PRK09485.1"/>
    <property type="match status" value="1"/>
</dbReference>
<dbReference type="Proteomes" id="UP001144204">
    <property type="component" value="Unassembled WGS sequence"/>
</dbReference>
<dbReference type="GO" id="GO:0009086">
    <property type="term" value="P:methionine biosynthetic process"/>
    <property type="evidence" value="ECO:0007669"/>
    <property type="project" value="InterPro"/>
</dbReference>
<keyword evidence="3 5" id="KW-0479">Metal-binding</keyword>
<dbReference type="Pfam" id="PF02574">
    <property type="entry name" value="S-methyl_trans"/>
    <property type="match status" value="1"/>
</dbReference>
<feature type="domain" description="Hcy-binding" evidence="7">
    <location>
        <begin position="3"/>
        <end position="305"/>
    </location>
</feature>
<organism evidence="8 9">
    <name type="scientific">Philodulcilactobacillus myokoensis</name>
    <dbReference type="NCBI Taxonomy" id="2929573"/>
    <lineage>
        <taxon>Bacteria</taxon>
        <taxon>Bacillati</taxon>
        <taxon>Bacillota</taxon>
        <taxon>Bacilli</taxon>
        <taxon>Lactobacillales</taxon>
        <taxon>Lactobacillaceae</taxon>
        <taxon>Philodulcilactobacillus</taxon>
    </lineage>
</organism>
<dbReference type="AlphaFoldDB" id="A0A9W6B2D4"/>
<evidence type="ECO:0000256" key="2">
    <source>
        <dbReference type="ARBA" id="ARBA00022679"/>
    </source>
</evidence>
<dbReference type="PIRSF" id="PIRSF037505">
    <property type="entry name" value="Betaine_HMT"/>
    <property type="match status" value="1"/>
</dbReference>
<gene>
    <name evidence="8" type="primary">mmuM_1</name>
    <name evidence="8" type="ORF">WR164_15860</name>
</gene>
<keyword evidence="1 6" id="KW-0489">Methyltransferase</keyword>